<dbReference type="InterPro" id="IPR003481">
    <property type="entry name" value="FliD_N"/>
</dbReference>
<feature type="domain" description="Flagellar hook-associated protein 2 C-terminal" evidence="8">
    <location>
        <begin position="236"/>
        <end position="472"/>
    </location>
</feature>
<dbReference type="Proteomes" id="UP001156601">
    <property type="component" value="Unassembled WGS sequence"/>
</dbReference>
<keyword evidence="9" id="KW-0966">Cell projection</keyword>
<dbReference type="GO" id="GO:0005576">
    <property type="term" value="C:extracellular region"/>
    <property type="evidence" value="ECO:0007669"/>
    <property type="project" value="UniProtKB-SubCell"/>
</dbReference>
<dbReference type="InterPro" id="IPR010810">
    <property type="entry name" value="Flagellin_hook_IN_motif"/>
</dbReference>
<dbReference type="PANTHER" id="PTHR30288:SF0">
    <property type="entry name" value="FLAGELLAR HOOK-ASSOCIATED PROTEIN 2"/>
    <property type="match status" value="1"/>
</dbReference>
<dbReference type="Pfam" id="PF07195">
    <property type="entry name" value="FliD_C"/>
    <property type="match status" value="1"/>
</dbReference>
<comment type="function">
    <text evidence="5">Required for morphogenesis and for the elongation of the flagellar filament by facilitating polymerization of the flagellin monomers at the tip of growing filament. Forms a capping structure, which prevents flagellin subunits (transported through the central channel of the flagellum) from leaking out without polymerization at the distal end.</text>
</comment>
<evidence type="ECO:0000256" key="1">
    <source>
        <dbReference type="ARBA" id="ARBA00009764"/>
    </source>
</evidence>
<evidence type="ECO:0000256" key="6">
    <source>
        <dbReference type="SAM" id="MobiDB-lite"/>
    </source>
</evidence>
<sequence length="485" mass="51644">MSIQSLGVGSGLDLESLVQQLLAAERGPKLQRLNRQESTLEAEISAVGQVKSKLSEFEDALKALQDTNNLSGREPTIENPSENISPFTASPANDAVPGNYQIAVTQLASGSRIETAQAVDGGFASSDDVVLSAGTADLTFKIGDSGDEFTISIAAGTTLSELRDQINADENNFGVNVNVINTGTVDGGTRLVFSSDVTGDGNDLKVINSNDNAELNRISTTDSSESSTYLTSVVSAKNAIATVDGIEVQSDTNAFENALQSIRFDVSQLSERDTDDNPIASKLTVGFDVEGLEENIRTFVDKYNELYDELDRLSSYGATDDDPDGPLAGDSTVRGILSGLSNLLGSNVAESELGGLFSLGIELTIEGRLEIGSTDFGLGTGAERLETALQDNFDDIAVLFNSENGIANKLLSFTEEFTQSSGILSSREDSIKTQQDNVVDDRERFEIRMQSFEQTLRARYLSLDSTVAQLQSTGNALFAALGGLN</sequence>
<evidence type="ECO:0000259" key="8">
    <source>
        <dbReference type="Pfam" id="PF07195"/>
    </source>
</evidence>
<dbReference type="RefSeq" id="WP_284217061.1">
    <property type="nucleotide sequence ID" value="NZ_BSOT01000005.1"/>
</dbReference>
<name>A0AA37SWA9_9ALTE</name>
<evidence type="ECO:0000256" key="5">
    <source>
        <dbReference type="RuleBase" id="RU362066"/>
    </source>
</evidence>
<keyword evidence="4 5" id="KW-0975">Bacterial flagellum</keyword>
<feature type="domain" description="Flagellar hook-associated protein 2 N-terminal" evidence="7">
    <location>
        <begin position="10"/>
        <end position="110"/>
    </location>
</feature>
<evidence type="ECO:0000259" key="7">
    <source>
        <dbReference type="Pfam" id="PF02465"/>
    </source>
</evidence>
<feature type="region of interest" description="Disordered" evidence="6">
    <location>
        <begin position="66"/>
        <end position="92"/>
    </location>
</feature>
<keyword evidence="5" id="KW-0964">Secreted</keyword>
<dbReference type="InterPro" id="IPR010809">
    <property type="entry name" value="FliD_C"/>
</dbReference>
<organism evidence="9 10">
    <name type="scientific">Agaribacter marinus</name>
    <dbReference type="NCBI Taxonomy" id="1431249"/>
    <lineage>
        <taxon>Bacteria</taxon>
        <taxon>Pseudomonadati</taxon>
        <taxon>Pseudomonadota</taxon>
        <taxon>Gammaproteobacteria</taxon>
        <taxon>Alteromonadales</taxon>
        <taxon>Alteromonadaceae</taxon>
        <taxon>Agaribacter</taxon>
    </lineage>
</organism>
<accession>A0AA37SWA9</accession>
<feature type="compositionally biased region" description="Polar residues" evidence="6">
    <location>
        <begin position="78"/>
        <end position="91"/>
    </location>
</feature>
<proteinExistence type="inferred from homology"/>
<comment type="similarity">
    <text evidence="1 5">Belongs to the FliD family.</text>
</comment>
<dbReference type="GO" id="GO:0009421">
    <property type="term" value="C:bacterial-type flagellum filament cap"/>
    <property type="evidence" value="ECO:0007669"/>
    <property type="project" value="InterPro"/>
</dbReference>
<dbReference type="Pfam" id="PF02465">
    <property type="entry name" value="FliD_N"/>
    <property type="match status" value="1"/>
</dbReference>
<comment type="caution">
    <text evidence="9">The sequence shown here is derived from an EMBL/GenBank/DDBJ whole genome shotgun (WGS) entry which is preliminary data.</text>
</comment>
<evidence type="ECO:0000256" key="4">
    <source>
        <dbReference type="ARBA" id="ARBA00023143"/>
    </source>
</evidence>
<comment type="subcellular location">
    <subcellularLocation>
        <location evidence="5">Secreted</location>
    </subcellularLocation>
    <subcellularLocation>
        <location evidence="5">Bacterial flagellum</location>
    </subcellularLocation>
</comment>
<dbReference type="GO" id="GO:0071973">
    <property type="term" value="P:bacterial-type flagellum-dependent cell motility"/>
    <property type="evidence" value="ECO:0007669"/>
    <property type="project" value="TreeGrafter"/>
</dbReference>
<dbReference type="InterPro" id="IPR040026">
    <property type="entry name" value="FliD"/>
</dbReference>
<comment type="subunit">
    <text evidence="2 5">Homopentamer.</text>
</comment>
<dbReference type="AlphaFoldDB" id="A0AA37SWA9"/>
<dbReference type="GO" id="GO:0007155">
    <property type="term" value="P:cell adhesion"/>
    <property type="evidence" value="ECO:0007669"/>
    <property type="project" value="InterPro"/>
</dbReference>
<dbReference type="Pfam" id="PF07196">
    <property type="entry name" value="Flagellin_IN"/>
    <property type="match status" value="1"/>
</dbReference>
<evidence type="ECO:0000256" key="3">
    <source>
        <dbReference type="ARBA" id="ARBA00023054"/>
    </source>
</evidence>
<keyword evidence="9" id="KW-0969">Cilium</keyword>
<evidence type="ECO:0000313" key="9">
    <source>
        <dbReference type="EMBL" id="GLR70782.1"/>
    </source>
</evidence>
<dbReference type="EMBL" id="BSOT01000005">
    <property type="protein sequence ID" value="GLR70782.1"/>
    <property type="molecule type" value="Genomic_DNA"/>
</dbReference>
<gene>
    <name evidence="9" type="primary">fliD</name>
    <name evidence="9" type="ORF">GCM10007852_16900</name>
</gene>
<reference evidence="9" key="2">
    <citation type="submission" date="2023-01" db="EMBL/GenBank/DDBJ databases">
        <title>Draft genome sequence of Agaribacter marinus strain NBRC 110023.</title>
        <authorList>
            <person name="Sun Q."/>
            <person name="Mori K."/>
        </authorList>
    </citation>
    <scope>NUCLEOTIDE SEQUENCE</scope>
    <source>
        <strain evidence="9">NBRC 110023</strain>
    </source>
</reference>
<evidence type="ECO:0000313" key="10">
    <source>
        <dbReference type="Proteomes" id="UP001156601"/>
    </source>
</evidence>
<keyword evidence="3" id="KW-0175">Coiled coil</keyword>
<keyword evidence="9" id="KW-0282">Flagellum</keyword>
<dbReference type="PANTHER" id="PTHR30288">
    <property type="entry name" value="FLAGELLAR CAP/ASSEMBLY PROTEIN FLID"/>
    <property type="match status" value="1"/>
</dbReference>
<reference evidence="9" key="1">
    <citation type="journal article" date="2014" name="Int. J. Syst. Evol. Microbiol.">
        <title>Complete genome sequence of Corynebacterium casei LMG S-19264T (=DSM 44701T), isolated from a smear-ripened cheese.</title>
        <authorList>
            <consortium name="US DOE Joint Genome Institute (JGI-PGF)"/>
            <person name="Walter F."/>
            <person name="Albersmeier A."/>
            <person name="Kalinowski J."/>
            <person name="Ruckert C."/>
        </authorList>
    </citation>
    <scope>NUCLEOTIDE SEQUENCE</scope>
    <source>
        <strain evidence="9">NBRC 110023</strain>
    </source>
</reference>
<keyword evidence="10" id="KW-1185">Reference proteome</keyword>
<protein>
    <recommendedName>
        <fullName evidence="5">Flagellar hook-associated protein 2</fullName>
        <shortName evidence="5">HAP2</shortName>
    </recommendedName>
    <alternativeName>
        <fullName evidence="5">Flagellar cap protein</fullName>
    </alternativeName>
</protein>
<evidence type="ECO:0000256" key="2">
    <source>
        <dbReference type="ARBA" id="ARBA00011255"/>
    </source>
</evidence>
<dbReference type="GO" id="GO:0009424">
    <property type="term" value="C:bacterial-type flagellum hook"/>
    <property type="evidence" value="ECO:0007669"/>
    <property type="project" value="UniProtKB-UniRule"/>
</dbReference>